<dbReference type="SMART" id="SM00481">
    <property type="entry name" value="POLIIIAc"/>
    <property type="match status" value="1"/>
</dbReference>
<name>A0A8J3SP69_9ACTN</name>
<keyword evidence="4" id="KW-1185">Reference proteome</keyword>
<dbReference type="Proteomes" id="UP000619788">
    <property type="component" value="Unassembled WGS sequence"/>
</dbReference>
<dbReference type="InterPro" id="IPR052018">
    <property type="entry name" value="PHP_domain"/>
</dbReference>
<sequence>MKAAPRAGPRTLEDSRMKVTRRTGTWTLRDRLSDPVRQVPFELPAGTSAFTVRLAYDRSAGVLDLGCMGPSGFRGWSGGARSEYTITPTWATPGYLPGEPEAGLWHVMLGLYRIPPGGLPYRLRIIPHPSPPALPRHGRRGLRPPPPPPRAPAAVRRALPALGGLRWLAGDLHTHTVHSDGSLTVAELACLAADRGLDFLAVTDHNTVSHHAELPAAAAYAAITLIPGQEITTDLGHANAFGDLGWIDFRQPPGAWAAAVREGDGVMSVNHPVAADCAWRHPMIERPAVVETWHWSWLDRTWGAPLAWTGAWTPEPVMVGGSDYHRPEEGHPPGEPTTWILGGADPLEGLRAGTAAVSASPGGPLLLRHGDEFLVLDADGLILWGPETRRVIVGDRLVLPARPGPHRLETFRNEVVALCA</sequence>
<dbReference type="GO" id="GO:0004534">
    <property type="term" value="F:5'-3' RNA exonuclease activity"/>
    <property type="evidence" value="ECO:0007669"/>
    <property type="project" value="TreeGrafter"/>
</dbReference>
<dbReference type="SUPFAM" id="SSF89550">
    <property type="entry name" value="PHP domain-like"/>
    <property type="match status" value="1"/>
</dbReference>
<evidence type="ECO:0000259" key="2">
    <source>
        <dbReference type="SMART" id="SM00481"/>
    </source>
</evidence>
<dbReference type="Pfam" id="PF02811">
    <property type="entry name" value="PHP"/>
    <property type="match status" value="1"/>
</dbReference>
<dbReference type="PANTHER" id="PTHR42924">
    <property type="entry name" value="EXONUCLEASE"/>
    <property type="match status" value="1"/>
</dbReference>
<reference evidence="3 4" key="1">
    <citation type="submission" date="2021-01" db="EMBL/GenBank/DDBJ databases">
        <title>Whole genome shotgun sequence of Planobispora siamensis NBRC 107568.</title>
        <authorList>
            <person name="Komaki H."/>
            <person name="Tamura T."/>
        </authorList>
    </citation>
    <scope>NUCLEOTIDE SEQUENCE [LARGE SCALE GENOMIC DNA]</scope>
    <source>
        <strain evidence="3 4">NBRC 107568</strain>
    </source>
</reference>
<dbReference type="InterPro" id="IPR004013">
    <property type="entry name" value="PHP_dom"/>
</dbReference>
<feature type="region of interest" description="Disordered" evidence="1">
    <location>
        <begin position="130"/>
        <end position="153"/>
    </location>
</feature>
<evidence type="ECO:0000256" key="1">
    <source>
        <dbReference type="SAM" id="MobiDB-lite"/>
    </source>
</evidence>
<comment type="caution">
    <text evidence="3">The sequence shown here is derived from an EMBL/GenBank/DDBJ whole genome shotgun (WGS) entry which is preliminary data.</text>
</comment>
<evidence type="ECO:0000313" key="4">
    <source>
        <dbReference type="Proteomes" id="UP000619788"/>
    </source>
</evidence>
<dbReference type="EMBL" id="BOOJ01000065">
    <property type="protein sequence ID" value="GIH96372.1"/>
    <property type="molecule type" value="Genomic_DNA"/>
</dbReference>
<gene>
    <name evidence="3" type="ORF">Psi01_70020</name>
</gene>
<evidence type="ECO:0000313" key="3">
    <source>
        <dbReference type="EMBL" id="GIH96372.1"/>
    </source>
</evidence>
<accession>A0A8J3SP69</accession>
<organism evidence="3 4">
    <name type="scientific">Planobispora siamensis</name>
    <dbReference type="NCBI Taxonomy" id="936338"/>
    <lineage>
        <taxon>Bacteria</taxon>
        <taxon>Bacillati</taxon>
        <taxon>Actinomycetota</taxon>
        <taxon>Actinomycetes</taxon>
        <taxon>Streptosporangiales</taxon>
        <taxon>Streptosporangiaceae</taxon>
        <taxon>Planobispora</taxon>
    </lineage>
</organism>
<dbReference type="GO" id="GO:0035312">
    <property type="term" value="F:5'-3' DNA exonuclease activity"/>
    <property type="evidence" value="ECO:0007669"/>
    <property type="project" value="TreeGrafter"/>
</dbReference>
<dbReference type="InterPro" id="IPR016195">
    <property type="entry name" value="Pol/histidinol_Pase-like"/>
</dbReference>
<feature type="domain" description="Polymerase/histidinol phosphatase N-terminal" evidence="2">
    <location>
        <begin position="170"/>
        <end position="235"/>
    </location>
</feature>
<dbReference type="NCBIfam" id="NF038032">
    <property type="entry name" value="CehA_McbA_metalo"/>
    <property type="match status" value="1"/>
</dbReference>
<dbReference type="PANTHER" id="PTHR42924:SF3">
    <property type="entry name" value="POLYMERASE_HISTIDINOL PHOSPHATASE N-TERMINAL DOMAIN-CONTAINING PROTEIN"/>
    <property type="match status" value="1"/>
</dbReference>
<dbReference type="Gene3D" id="3.20.20.140">
    <property type="entry name" value="Metal-dependent hydrolases"/>
    <property type="match status" value="1"/>
</dbReference>
<proteinExistence type="predicted"/>
<protein>
    <recommendedName>
        <fullName evidence="2">Polymerase/histidinol phosphatase N-terminal domain-containing protein</fullName>
    </recommendedName>
</protein>
<dbReference type="AlphaFoldDB" id="A0A8J3SP69"/>
<dbReference type="InterPro" id="IPR003141">
    <property type="entry name" value="Pol/His_phosphatase_N"/>
</dbReference>